<feature type="transmembrane region" description="Helical" evidence="7">
    <location>
        <begin position="447"/>
        <end position="467"/>
    </location>
</feature>
<dbReference type="EMBL" id="FMZX01000007">
    <property type="protein sequence ID" value="SDD36707.1"/>
    <property type="molecule type" value="Genomic_DNA"/>
</dbReference>
<dbReference type="AlphaFoldDB" id="A0A1G6U7X6"/>
<evidence type="ECO:0000256" key="7">
    <source>
        <dbReference type="SAM" id="Phobius"/>
    </source>
</evidence>
<feature type="transmembrane region" description="Helical" evidence="7">
    <location>
        <begin position="382"/>
        <end position="402"/>
    </location>
</feature>
<keyword evidence="3" id="KW-1003">Cell membrane</keyword>
<dbReference type="PANTHER" id="PTHR30250">
    <property type="entry name" value="PST FAMILY PREDICTED COLANIC ACID TRANSPORTER"/>
    <property type="match status" value="1"/>
</dbReference>
<dbReference type="Pfam" id="PF13440">
    <property type="entry name" value="Polysacc_synt_3"/>
    <property type="match status" value="1"/>
</dbReference>
<dbReference type="Proteomes" id="UP000198925">
    <property type="component" value="Unassembled WGS sequence"/>
</dbReference>
<gene>
    <name evidence="8" type="ORF">SAMN04487779_100758</name>
</gene>
<dbReference type="RefSeq" id="WP_176849565.1">
    <property type="nucleotide sequence ID" value="NZ_FMXZ01000001.1"/>
</dbReference>
<dbReference type="InterPro" id="IPR050833">
    <property type="entry name" value="Poly_Biosynth_Transport"/>
</dbReference>
<keyword evidence="9" id="KW-1185">Reference proteome</keyword>
<feature type="transmembrane region" description="Helical" evidence="7">
    <location>
        <begin position="16"/>
        <end position="37"/>
    </location>
</feature>
<evidence type="ECO:0000256" key="1">
    <source>
        <dbReference type="ARBA" id="ARBA00004651"/>
    </source>
</evidence>
<evidence type="ECO:0000256" key="6">
    <source>
        <dbReference type="ARBA" id="ARBA00023136"/>
    </source>
</evidence>
<evidence type="ECO:0000313" key="9">
    <source>
        <dbReference type="Proteomes" id="UP000198925"/>
    </source>
</evidence>
<evidence type="ECO:0000256" key="3">
    <source>
        <dbReference type="ARBA" id="ARBA00022475"/>
    </source>
</evidence>
<feature type="transmembrane region" description="Helical" evidence="7">
    <location>
        <begin position="359"/>
        <end position="376"/>
    </location>
</feature>
<keyword evidence="5 7" id="KW-1133">Transmembrane helix</keyword>
<feature type="transmembrane region" description="Helical" evidence="7">
    <location>
        <begin position="297"/>
        <end position="319"/>
    </location>
</feature>
<dbReference type="GO" id="GO:0005886">
    <property type="term" value="C:plasma membrane"/>
    <property type="evidence" value="ECO:0007669"/>
    <property type="project" value="UniProtKB-SubCell"/>
</dbReference>
<keyword evidence="4 7" id="KW-0812">Transmembrane</keyword>
<comment type="subcellular location">
    <subcellularLocation>
        <location evidence="1">Cell membrane</location>
        <topology evidence="1">Multi-pass membrane protein</topology>
    </subcellularLocation>
</comment>
<feature type="transmembrane region" description="Helical" evidence="7">
    <location>
        <begin position="83"/>
        <end position="107"/>
    </location>
</feature>
<evidence type="ECO:0000313" key="8">
    <source>
        <dbReference type="EMBL" id="SDD36707.1"/>
    </source>
</evidence>
<evidence type="ECO:0000256" key="2">
    <source>
        <dbReference type="ARBA" id="ARBA00007430"/>
    </source>
</evidence>
<feature type="transmembrane region" description="Helical" evidence="7">
    <location>
        <begin position="206"/>
        <end position="225"/>
    </location>
</feature>
<comment type="similarity">
    <text evidence="2">Belongs to the polysaccharide synthase family.</text>
</comment>
<name>A0A1G6U7X6_9PROT</name>
<feature type="transmembrane region" description="Helical" evidence="7">
    <location>
        <begin position="49"/>
        <end position="71"/>
    </location>
</feature>
<proteinExistence type="inferred from homology"/>
<feature type="transmembrane region" description="Helical" evidence="7">
    <location>
        <begin position="177"/>
        <end position="194"/>
    </location>
</feature>
<dbReference type="STRING" id="938405.SAMN02927895_00134"/>
<sequence>MIGIVRRIVPASGSPAWVAAETLGSAAFSLVGLLFIARLIGPQAAGTGAIAASAFLTIDFPIAALFGDALLQRRDLEERHRSSALWVTIGVALLGMIGLFLAAPLIAGAIGAPVLTDMIHVLSLLLPFSAASGLMAALALRARHYRLLAQRVLICQPLSVGAGMVAAFAGWGPWAMVVQQAVATLSVFLLLAALSGWRPRLVVDRAAIADLWPIAGPQILALLVLNGRYRIFILVLGMMVAETVVAVTHIAFRLLDVAMSVVSGASSRLAMPRLSALQHDRDAMAECYGDLAQLQALIGLPIAIGLAITAPQLITLLMGGPWVAAAEPARLVALAAVPAFLIGPAPALWLALGRTRMNLITQLIGFCVPLMALLIVQPVDAAGAAVCWVGGTLSVVPLQVILGLRALNRPLRWLVGQLTVPIVATAAMTGVALFVAEHVAGKPALMAISLIGGCGAATYCAMLAVLLGGRWPRALREA</sequence>
<feature type="transmembrane region" description="Helical" evidence="7">
    <location>
        <begin position="119"/>
        <end position="140"/>
    </location>
</feature>
<feature type="transmembrane region" description="Helical" evidence="7">
    <location>
        <begin position="414"/>
        <end position="435"/>
    </location>
</feature>
<feature type="transmembrane region" description="Helical" evidence="7">
    <location>
        <begin position="331"/>
        <end position="352"/>
    </location>
</feature>
<organism evidence="8 9">
    <name type="scientific">Belnapia rosea</name>
    <dbReference type="NCBI Taxonomy" id="938405"/>
    <lineage>
        <taxon>Bacteria</taxon>
        <taxon>Pseudomonadati</taxon>
        <taxon>Pseudomonadota</taxon>
        <taxon>Alphaproteobacteria</taxon>
        <taxon>Acetobacterales</taxon>
        <taxon>Roseomonadaceae</taxon>
        <taxon>Belnapia</taxon>
    </lineage>
</organism>
<feature type="transmembrane region" description="Helical" evidence="7">
    <location>
        <begin position="152"/>
        <end position="171"/>
    </location>
</feature>
<evidence type="ECO:0000256" key="4">
    <source>
        <dbReference type="ARBA" id="ARBA00022692"/>
    </source>
</evidence>
<feature type="transmembrane region" description="Helical" evidence="7">
    <location>
        <begin position="231"/>
        <end position="252"/>
    </location>
</feature>
<protein>
    <submittedName>
        <fullName evidence="8">Membrane protein involved in the export of O-antigen and teichoic acid</fullName>
    </submittedName>
</protein>
<accession>A0A1G6U7X6</accession>
<dbReference type="PANTHER" id="PTHR30250:SF10">
    <property type="entry name" value="LIPOPOLYSACCHARIDE BIOSYNTHESIS PROTEIN WZXC"/>
    <property type="match status" value="1"/>
</dbReference>
<reference evidence="8 9" key="1">
    <citation type="submission" date="2016-10" db="EMBL/GenBank/DDBJ databases">
        <authorList>
            <person name="de Groot N.N."/>
        </authorList>
    </citation>
    <scope>NUCLEOTIDE SEQUENCE [LARGE SCALE GENOMIC DNA]</scope>
    <source>
        <strain evidence="8 9">CPCC 100156</strain>
    </source>
</reference>
<evidence type="ECO:0000256" key="5">
    <source>
        <dbReference type="ARBA" id="ARBA00022989"/>
    </source>
</evidence>
<keyword evidence="6 7" id="KW-0472">Membrane</keyword>